<dbReference type="AlphaFoldDB" id="A0A7C0Y8C6"/>
<gene>
    <name evidence="1" type="ORF">ENG63_01840</name>
</gene>
<evidence type="ECO:0000313" key="1">
    <source>
        <dbReference type="EMBL" id="HDD43591.1"/>
    </source>
</evidence>
<name>A0A7C0Y8C6_DESA2</name>
<sequence length="332" mass="38432">MSTELSTLIPIRETLRKVLNSVKNPRRRAILLILKEYNGLTLETIQDKLKGKGFYHSKSTIETCYLSPLIRAKLVVKKGQLYSLSSLGEKILTEIEGFEWPPELSKIRKCYEELLLIALNNGPLTFKDIALFIPRNEISRVIGRIKKFLMRSKDRVYYFVSSPLYGDVSPSERKVLDIIREAGEISTSEIIKKAPFKTRTVFKRLKSLKEKGIINSFKQPLLYSLTPEGKKISDFLLKIASIIREEEKAKEELKNVIIDYLFNKSEPVSEIELIEECISPFFENYFKRPIEPDEFQKIKRELKKSGIITGDPYSGYQLNKELLQKYPLPKTN</sequence>
<dbReference type="InterPro" id="IPR036388">
    <property type="entry name" value="WH-like_DNA-bd_sf"/>
</dbReference>
<dbReference type="EMBL" id="DRBS01000071">
    <property type="protein sequence ID" value="HDD43591.1"/>
    <property type="molecule type" value="Genomic_DNA"/>
</dbReference>
<protein>
    <submittedName>
        <fullName evidence="1">Uncharacterized protein</fullName>
    </submittedName>
</protein>
<comment type="caution">
    <text evidence="1">The sequence shown here is derived from an EMBL/GenBank/DDBJ whole genome shotgun (WGS) entry which is preliminary data.</text>
</comment>
<organism evidence="1">
    <name type="scientific">Desulfofervidus auxilii</name>
    <dbReference type="NCBI Taxonomy" id="1621989"/>
    <lineage>
        <taxon>Bacteria</taxon>
        <taxon>Pseudomonadati</taxon>
        <taxon>Thermodesulfobacteriota</taxon>
        <taxon>Candidatus Desulfofervidia</taxon>
        <taxon>Candidatus Desulfofervidales</taxon>
        <taxon>Candidatus Desulfofervidaceae</taxon>
        <taxon>Candidatus Desulfofervidus</taxon>
    </lineage>
</organism>
<dbReference type="InterPro" id="IPR036390">
    <property type="entry name" value="WH_DNA-bd_sf"/>
</dbReference>
<accession>A0A7C0Y8C6</accession>
<dbReference type="Gene3D" id="1.10.10.10">
    <property type="entry name" value="Winged helix-like DNA-binding domain superfamily/Winged helix DNA-binding domain"/>
    <property type="match status" value="1"/>
</dbReference>
<dbReference type="SUPFAM" id="SSF46785">
    <property type="entry name" value="Winged helix' DNA-binding domain"/>
    <property type="match status" value="1"/>
</dbReference>
<proteinExistence type="predicted"/>
<reference evidence="1" key="1">
    <citation type="journal article" date="2020" name="mSystems">
        <title>Genome- and Community-Level Interaction Insights into Carbon Utilization and Element Cycling Functions of Hydrothermarchaeota in Hydrothermal Sediment.</title>
        <authorList>
            <person name="Zhou Z."/>
            <person name="Liu Y."/>
            <person name="Xu W."/>
            <person name="Pan J."/>
            <person name="Luo Z.H."/>
            <person name="Li M."/>
        </authorList>
    </citation>
    <scope>NUCLEOTIDE SEQUENCE [LARGE SCALE GENOMIC DNA]</scope>
    <source>
        <strain evidence="1">HyVt-233</strain>
    </source>
</reference>
<dbReference type="Proteomes" id="UP000886289">
    <property type="component" value="Unassembled WGS sequence"/>
</dbReference>